<keyword evidence="4 5" id="KW-0539">Nucleus</keyword>
<feature type="region of interest" description="Disordered" evidence="6">
    <location>
        <begin position="1"/>
        <end position="31"/>
    </location>
</feature>
<feature type="active site" description="Proton donor/acceptor" evidence="5">
    <location>
        <position position="224"/>
    </location>
</feature>
<dbReference type="Gene3D" id="3.90.1140.10">
    <property type="entry name" value="Cyclic phosphodiesterase"/>
    <property type="match status" value="1"/>
</dbReference>
<protein>
    <recommendedName>
        <fullName evidence="5">U6 snRNA phosphodiesterase</fullName>
        <ecNumber evidence="5">3.1.4.-</ecNumber>
    </recommendedName>
</protein>
<keyword evidence="2 5" id="KW-0378">Hydrolase</keyword>
<comment type="similarity">
    <text evidence="5">Belongs to the 2H phosphoesterase superfamily. USB1 family.</text>
</comment>
<keyword evidence="1 5" id="KW-0540">Nuclease</keyword>
<dbReference type="HAMAP" id="MF_03040">
    <property type="entry name" value="USB1"/>
    <property type="match status" value="1"/>
</dbReference>
<evidence type="ECO:0000256" key="4">
    <source>
        <dbReference type="ARBA" id="ARBA00023242"/>
    </source>
</evidence>
<evidence type="ECO:0000313" key="7">
    <source>
        <dbReference type="EMBL" id="KAL1888602.1"/>
    </source>
</evidence>
<dbReference type="PANTHER" id="PTHR13522:SF3">
    <property type="entry name" value="U6 SNRNA PHOSPHODIESTERASE 1"/>
    <property type="match status" value="1"/>
</dbReference>
<dbReference type="Pfam" id="PF09749">
    <property type="entry name" value="HVSL"/>
    <property type="match status" value="1"/>
</dbReference>
<gene>
    <name evidence="5 7" type="primary">USB1</name>
    <name evidence="7" type="ORF">Sste5346_009471</name>
</gene>
<organism evidence="7 8">
    <name type="scientific">Sporothrix stenoceras</name>
    <dbReference type="NCBI Taxonomy" id="5173"/>
    <lineage>
        <taxon>Eukaryota</taxon>
        <taxon>Fungi</taxon>
        <taxon>Dikarya</taxon>
        <taxon>Ascomycota</taxon>
        <taxon>Pezizomycotina</taxon>
        <taxon>Sordariomycetes</taxon>
        <taxon>Sordariomycetidae</taxon>
        <taxon>Ophiostomatales</taxon>
        <taxon>Ophiostomataceae</taxon>
        <taxon>Sporothrix</taxon>
    </lineage>
</organism>
<evidence type="ECO:0000313" key="8">
    <source>
        <dbReference type="Proteomes" id="UP001583186"/>
    </source>
</evidence>
<evidence type="ECO:0000256" key="6">
    <source>
        <dbReference type="SAM" id="MobiDB-lite"/>
    </source>
</evidence>
<dbReference type="GO" id="GO:0004527">
    <property type="term" value="F:exonuclease activity"/>
    <property type="evidence" value="ECO:0007669"/>
    <property type="project" value="UniProtKB-KW"/>
</dbReference>
<name>A0ABR3YK59_9PEZI</name>
<dbReference type="EC" id="3.1.4.-" evidence="5"/>
<evidence type="ECO:0000256" key="1">
    <source>
        <dbReference type="ARBA" id="ARBA00022722"/>
    </source>
</evidence>
<comment type="function">
    <text evidence="5">Phosphodiesterase responsible for the U6 snRNA 3' end processing. Acts as an exoribonuclease (RNase) responsible for trimming the poly(U) tract of the last nucleotides in the pre-U6 snRNA molecule, leading to the formation of mature U6 snRNA.</text>
</comment>
<dbReference type="Proteomes" id="UP001583186">
    <property type="component" value="Unassembled WGS sequence"/>
</dbReference>
<dbReference type="EMBL" id="JAWCUI010000089">
    <property type="protein sequence ID" value="KAL1888602.1"/>
    <property type="molecule type" value="Genomic_DNA"/>
</dbReference>
<dbReference type="PANTHER" id="PTHR13522">
    <property type="entry name" value="U6 SNRNA PHOSPHODIESTERASE 1"/>
    <property type="match status" value="1"/>
</dbReference>
<evidence type="ECO:0000256" key="3">
    <source>
        <dbReference type="ARBA" id="ARBA00023239"/>
    </source>
</evidence>
<evidence type="ECO:0000256" key="2">
    <source>
        <dbReference type="ARBA" id="ARBA00022801"/>
    </source>
</evidence>
<evidence type="ECO:0000256" key="5">
    <source>
        <dbReference type="HAMAP-Rule" id="MF_03040"/>
    </source>
</evidence>
<accession>A0ABR3YK59</accession>
<sequence>MGLVDYSSDDEGSGGEETQSKATASALPPLPRGFHDLYASTVRNSTADDPSLHQGRHRAIPHVAGQWPSHIYIEWFPLPLEHTRLSQLLASLRTALGEDAAFHSFLTSDLGAPLPLHISLSRPFMLTTAEKAQFLTQLVDGIRSSGVGRFDVAFDGLDWFRSPDSARAFLVLGAIVKGSSSMNEPLMKLLDRSNEQVTAVGQPALYARKSVDGDDPAVDSSSFHVSVAWTLASNIDAWTDTTRNVYEGWQASRPRSATW</sequence>
<comment type="caution">
    <text evidence="7">The sequence shown here is derived from an EMBL/GenBank/DDBJ whole genome shotgun (WGS) entry which is preliminary data.</text>
</comment>
<comment type="subcellular location">
    <subcellularLocation>
        <location evidence="5">Nucleus</location>
    </subcellularLocation>
</comment>
<dbReference type="InterPro" id="IPR027521">
    <property type="entry name" value="Usb1"/>
</dbReference>
<keyword evidence="3" id="KW-0456">Lyase</keyword>
<reference evidence="7 8" key="1">
    <citation type="journal article" date="2024" name="IMA Fungus">
        <title>IMA Genome - F19 : A genome assembly and annotation guide to empower mycologists, including annotated draft genome sequences of Ceratocystis pirilliformis, Diaporthe australafricana, Fusarium ophioides, Paecilomyces lecythidis, and Sporothrix stenoceras.</title>
        <authorList>
            <person name="Aylward J."/>
            <person name="Wilson A.M."/>
            <person name="Visagie C.M."/>
            <person name="Spraker J."/>
            <person name="Barnes I."/>
            <person name="Buitendag C."/>
            <person name="Ceriani C."/>
            <person name="Del Mar Angel L."/>
            <person name="du Plessis D."/>
            <person name="Fuchs T."/>
            <person name="Gasser K."/>
            <person name="Kramer D."/>
            <person name="Li W."/>
            <person name="Munsamy K."/>
            <person name="Piso A."/>
            <person name="Price J.L."/>
            <person name="Sonnekus B."/>
            <person name="Thomas C."/>
            <person name="van der Nest A."/>
            <person name="van Dijk A."/>
            <person name="van Heerden A."/>
            <person name="van Vuuren N."/>
            <person name="Yilmaz N."/>
            <person name="Duong T.A."/>
            <person name="van der Merwe N.A."/>
            <person name="Wingfield M.J."/>
            <person name="Wingfield B.D."/>
        </authorList>
    </citation>
    <scope>NUCLEOTIDE SEQUENCE [LARGE SCALE GENOMIC DNA]</scope>
    <source>
        <strain evidence="7 8">CMW 5346</strain>
    </source>
</reference>
<keyword evidence="7" id="KW-0269">Exonuclease</keyword>
<proteinExistence type="inferred from homology"/>
<feature type="active site" description="Proton donor/acceptor" evidence="5">
    <location>
        <position position="117"/>
    </location>
</feature>
<keyword evidence="8" id="KW-1185">Reference proteome</keyword>